<evidence type="ECO:0000259" key="6">
    <source>
        <dbReference type="Pfam" id="PF13193"/>
    </source>
</evidence>
<reference evidence="7 8" key="1">
    <citation type="submission" date="2021-07" db="EMBL/GenBank/DDBJ databases">
        <authorList>
            <consortium name="Genoscope - CEA"/>
            <person name="William W."/>
        </authorList>
    </citation>
    <scope>NUCLEOTIDE SEQUENCE [LARGE SCALE GENOMIC DNA]</scope>
</reference>
<sequence>MISTFLATVCLNKITFRPTKKKKKRRKMEGTIKSRANYVPLTPISFLDRSAVVYAERTSVVYGSVTYTWRQTRDRCVRVASALSQLGISSGDVVSVLAPNVPAMVELHFAVPMAGALLCTLNIRHDSALVSVLLRHSETKVLFADHQFLQIAQGACEILSKKGEKVPLLVLIQEPSVVVSGKNKKRLMEYEDVVSMGKSNFQVIRPKDECDAISLNYTSGTTSSPKGVVYSHRGAYLNSLATVILNEMHSSPTFLWTNPMFHCNGWCLLWGVAAIGGINICLRNVTAKGIFDNIAKHNVTHMGGAPTILNMIVNASDSEKKPLPRKVSFITGAAPPPAHVIYKMEELGFSMFHSYGLTETYGPGTVCTWKPEWDSLPSEEQAKMKARQGVNHIGIEEVAVKDPVTLRTLPADGVSMGEVVFRGNTVMNGYLKNPEATKESFKGGWFWTGDLGVKHPDGYIELKDRSKDIIISGGENISSIEVESVLFTHPCVLEAAVVARPDEYWGETACAFVKLKDGSKATAEEIISYCRGKLPHYMAPRSIVFEDLPKTSTGKVQKFVLRTKAKAMGSLSKKGTSKL</sequence>
<evidence type="ECO:0000313" key="7">
    <source>
        <dbReference type="EMBL" id="CAG7869504.1"/>
    </source>
</evidence>
<evidence type="ECO:0000256" key="4">
    <source>
        <dbReference type="ARBA" id="ARBA00023098"/>
    </source>
</evidence>
<accession>A0A8D9G640</accession>
<evidence type="ECO:0000256" key="1">
    <source>
        <dbReference type="ARBA" id="ARBA00006432"/>
    </source>
</evidence>
<proteinExistence type="inferred from homology"/>
<comment type="similarity">
    <text evidence="1">Belongs to the ATP-dependent AMP-binding enzyme family.</text>
</comment>
<dbReference type="Pfam" id="PF00501">
    <property type="entry name" value="AMP-binding"/>
    <property type="match status" value="1"/>
</dbReference>
<keyword evidence="4" id="KW-0443">Lipid metabolism</keyword>
<keyword evidence="2" id="KW-0436">Ligase</keyword>
<dbReference type="Gene3D" id="3.30.300.30">
    <property type="match status" value="1"/>
</dbReference>
<dbReference type="InterPro" id="IPR025110">
    <property type="entry name" value="AMP-bd_C"/>
</dbReference>
<dbReference type="InterPro" id="IPR020845">
    <property type="entry name" value="AMP-binding_CS"/>
</dbReference>
<dbReference type="InterPro" id="IPR000873">
    <property type="entry name" value="AMP-dep_synth/lig_dom"/>
</dbReference>
<organism evidence="7 8">
    <name type="scientific">Brassica campestris</name>
    <name type="common">Field mustard</name>
    <dbReference type="NCBI Taxonomy" id="3711"/>
    <lineage>
        <taxon>Eukaryota</taxon>
        <taxon>Viridiplantae</taxon>
        <taxon>Streptophyta</taxon>
        <taxon>Embryophyta</taxon>
        <taxon>Tracheophyta</taxon>
        <taxon>Spermatophyta</taxon>
        <taxon>Magnoliopsida</taxon>
        <taxon>eudicotyledons</taxon>
        <taxon>Gunneridae</taxon>
        <taxon>Pentapetalae</taxon>
        <taxon>rosids</taxon>
        <taxon>malvids</taxon>
        <taxon>Brassicales</taxon>
        <taxon>Brassicaceae</taxon>
        <taxon>Brassiceae</taxon>
        <taxon>Brassica</taxon>
    </lineage>
</organism>
<dbReference type="Proteomes" id="UP000694005">
    <property type="component" value="Chromosome A06"/>
</dbReference>
<evidence type="ECO:0000313" key="8">
    <source>
        <dbReference type="Proteomes" id="UP000694005"/>
    </source>
</evidence>
<dbReference type="CDD" id="cd12118">
    <property type="entry name" value="ttLC_FACS_AEE21_like"/>
    <property type="match status" value="1"/>
</dbReference>
<dbReference type="SUPFAM" id="SSF56801">
    <property type="entry name" value="Acetyl-CoA synthetase-like"/>
    <property type="match status" value="1"/>
</dbReference>
<feature type="domain" description="AMP-dependent synthetase/ligase" evidence="5">
    <location>
        <begin position="48"/>
        <end position="431"/>
    </location>
</feature>
<dbReference type="FunFam" id="3.30.300.30:FF:000008">
    <property type="entry name" value="2,3-dihydroxybenzoate-AMP ligase"/>
    <property type="match status" value="1"/>
</dbReference>
<protein>
    <recommendedName>
        <fullName evidence="9">4-coumarate--CoA ligase</fullName>
    </recommendedName>
</protein>
<evidence type="ECO:0000259" key="5">
    <source>
        <dbReference type="Pfam" id="PF00501"/>
    </source>
</evidence>
<evidence type="ECO:0008006" key="9">
    <source>
        <dbReference type="Google" id="ProtNLM"/>
    </source>
</evidence>
<dbReference type="Pfam" id="PF13193">
    <property type="entry name" value="AMP-binding_C"/>
    <property type="match status" value="1"/>
</dbReference>
<dbReference type="PANTHER" id="PTHR43859:SF4">
    <property type="entry name" value="BUTANOATE--COA LIGASE AAE1-RELATED"/>
    <property type="match status" value="1"/>
</dbReference>
<dbReference type="PROSITE" id="PS00455">
    <property type="entry name" value="AMP_BINDING"/>
    <property type="match status" value="1"/>
</dbReference>
<gene>
    <name evidence="7" type="ORF">BRAPAZ1V2_A06P17440.2</name>
</gene>
<evidence type="ECO:0000256" key="2">
    <source>
        <dbReference type="ARBA" id="ARBA00022598"/>
    </source>
</evidence>
<dbReference type="GO" id="GO:0006631">
    <property type="term" value="P:fatty acid metabolic process"/>
    <property type="evidence" value="ECO:0007669"/>
    <property type="project" value="UniProtKB-KW"/>
</dbReference>
<dbReference type="EMBL" id="LS974622">
    <property type="protein sequence ID" value="CAG7869504.1"/>
    <property type="molecule type" value="Genomic_DNA"/>
</dbReference>
<evidence type="ECO:0000256" key="3">
    <source>
        <dbReference type="ARBA" id="ARBA00022832"/>
    </source>
</evidence>
<dbReference type="InterPro" id="IPR042099">
    <property type="entry name" value="ANL_N_sf"/>
</dbReference>
<dbReference type="PANTHER" id="PTHR43859">
    <property type="entry name" value="ACYL-ACTIVATING ENZYME"/>
    <property type="match status" value="1"/>
</dbReference>
<dbReference type="NCBIfam" id="NF006020">
    <property type="entry name" value="PRK08162.1"/>
    <property type="match status" value="1"/>
</dbReference>
<dbReference type="FunFam" id="3.40.50.12780:FF:000003">
    <property type="entry name" value="Long-chain-fatty-acid--CoA ligase FadD"/>
    <property type="match status" value="1"/>
</dbReference>
<name>A0A8D9G640_BRACM</name>
<keyword evidence="3" id="KW-0276">Fatty acid metabolism</keyword>
<dbReference type="InterPro" id="IPR045851">
    <property type="entry name" value="AMP-bd_C_sf"/>
</dbReference>
<dbReference type="Gramene" id="A06p17440.2_BraZ1">
    <property type="protein sequence ID" value="A06p17440.2_BraZ1.CDS"/>
    <property type="gene ID" value="A06g17440.2_BraZ1"/>
</dbReference>
<dbReference type="AlphaFoldDB" id="A0A8D9G640"/>
<dbReference type="GO" id="GO:0016874">
    <property type="term" value="F:ligase activity"/>
    <property type="evidence" value="ECO:0007669"/>
    <property type="project" value="UniProtKB-KW"/>
</dbReference>
<dbReference type="Gene3D" id="3.40.50.12780">
    <property type="entry name" value="N-terminal domain of ligase-like"/>
    <property type="match status" value="1"/>
</dbReference>
<feature type="domain" description="AMP-binding enzyme C-terminal" evidence="6">
    <location>
        <begin position="481"/>
        <end position="555"/>
    </location>
</feature>